<protein>
    <submittedName>
        <fullName evidence="9">Putative outer membrane starch-binding protein</fullName>
    </submittedName>
</protein>
<dbReference type="SUPFAM" id="SSF48452">
    <property type="entry name" value="TPR-like"/>
    <property type="match status" value="1"/>
</dbReference>
<dbReference type="AlphaFoldDB" id="A0A4R8MIA6"/>
<keyword evidence="3 6" id="KW-0732">Signal</keyword>
<keyword evidence="5" id="KW-0998">Cell outer membrane</keyword>
<evidence type="ECO:0000313" key="10">
    <source>
        <dbReference type="Proteomes" id="UP000294824"/>
    </source>
</evidence>
<evidence type="ECO:0000259" key="8">
    <source>
        <dbReference type="Pfam" id="PF14322"/>
    </source>
</evidence>
<reference evidence="9 10" key="1">
    <citation type="submission" date="2019-03" db="EMBL/GenBank/DDBJ databases">
        <title>Genomic Encyclopedia of Type Strains, Phase III (KMG-III): the genomes of soil and plant-associated and newly described type strains.</title>
        <authorList>
            <person name="Whitman W."/>
        </authorList>
    </citation>
    <scope>NUCLEOTIDE SEQUENCE [LARGE SCALE GENOMIC DNA]</scope>
    <source>
        <strain evidence="9 10">CECT 8301</strain>
    </source>
</reference>
<evidence type="ECO:0000256" key="4">
    <source>
        <dbReference type="ARBA" id="ARBA00023136"/>
    </source>
</evidence>
<dbReference type="Pfam" id="PF07980">
    <property type="entry name" value="SusD_RagB"/>
    <property type="match status" value="1"/>
</dbReference>
<dbReference type="Gene3D" id="1.25.40.390">
    <property type="match status" value="1"/>
</dbReference>
<organism evidence="9 10">
    <name type="scientific">Algibacter lectus</name>
    <dbReference type="NCBI Taxonomy" id="221126"/>
    <lineage>
        <taxon>Bacteria</taxon>
        <taxon>Pseudomonadati</taxon>
        <taxon>Bacteroidota</taxon>
        <taxon>Flavobacteriia</taxon>
        <taxon>Flavobacteriales</taxon>
        <taxon>Flavobacteriaceae</taxon>
        <taxon>Algibacter</taxon>
    </lineage>
</organism>
<feature type="domain" description="RagB/SusD" evidence="7">
    <location>
        <begin position="340"/>
        <end position="512"/>
    </location>
</feature>
<dbReference type="EMBL" id="SORL01000007">
    <property type="protein sequence ID" value="TDY64082.1"/>
    <property type="molecule type" value="Genomic_DNA"/>
</dbReference>
<gene>
    <name evidence="9" type="ORF">DFQ06_0983</name>
</gene>
<keyword evidence="10" id="KW-1185">Reference proteome</keyword>
<dbReference type="PROSITE" id="PS51257">
    <property type="entry name" value="PROKAR_LIPOPROTEIN"/>
    <property type="match status" value="1"/>
</dbReference>
<evidence type="ECO:0000256" key="2">
    <source>
        <dbReference type="ARBA" id="ARBA00006275"/>
    </source>
</evidence>
<dbReference type="InterPro" id="IPR011990">
    <property type="entry name" value="TPR-like_helical_dom_sf"/>
</dbReference>
<feature type="chain" id="PRO_5020349338" evidence="6">
    <location>
        <begin position="23"/>
        <end position="512"/>
    </location>
</feature>
<dbReference type="Proteomes" id="UP000294824">
    <property type="component" value="Unassembled WGS sequence"/>
</dbReference>
<dbReference type="RefSeq" id="WP_133966276.1">
    <property type="nucleotide sequence ID" value="NZ_CANLRM010000001.1"/>
</dbReference>
<evidence type="ECO:0000313" key="9">
    <source>
        <dbReference type="EMBL" id="TDY64082.1"/>
    </source>
</evidence>
<keyword evidence="4" id="KW-0472">Membrane</keyword>
<name>A0A4R8MIA6_9FLAO</name>
<dbReference type="InterPro" id="IPR033985">
    <property type="entry name" value="SusD-like_N"/>
</dbReference>
<dbReference type="GO" id="GO:0009279">
    <property type="term" value="C:cell outer membrane"/>
    <property type="evidence" value="ECO:0007669"/>
    <property type="project" value="UniProtKB-SubCell"/>
</dbReference>
<comment type="subcellular location">
    <subcellularLocation>
        <location evidence="1">Cell outer membrane</location>
    </subcellularLocation>
</comment>
<dbReference type="Pfam" id="PF14322">
    <property type="entry name" value="SusD-like_3"/>
    <property type="match status" value="1"/>
</dbReference>
<feature type="signal peptide" evidence="6">
    <location>
        <begin position="1"/>
        <end position="22"/>
    </location>
</feature>
<feature type="domain" description="SusD-like N-terminal" evidence="8">
    <location>
        <begin position="96"/>
        <end position="223"/>
    </location>
</feature>
<evidence type="ECO:0000256" key="1">
    <source>
        <dbReference type="ARBA" id="ARBA00004442"/>
    </source>
</evidence>
<comment type="caution">
    <text evidence="9">The sequence shown here is derived from an EMBL/GenBank/DDBJ whole genome shotgun (WGS) entry which is preliminary data.</text>
</comment>
<proteinExistence type="inferred from homology"/>
<evidence type="ECO:0000256" key="5">
    <source>
        <dbReference type="ARBA" id="ARBA00023237"/>
    </source>
</evidence>
<sequence>MKLKHIIVFCLMIVGLVSCDTALEEEIFSTYSSDTFYQNEDQLQAQNLGIYEAFKHVVWEQDMYMLGTMAGSKYATSRSLGFAIHSAYLTPEQQPFRYDRIWRTGFIAIGRANTIIKNMPLSPFFTEQPEIANRYLAEARWMRAYTYFQLTQVFGDLPIYTEPVTSANPDILFKGRSSVGDVYNLIIEDLIFANENLPVTWTKTGSGRVTKAGGAFLLGKVYLTSAGLPLERTENYQKAIEVLKPLADNPQDYDVALEDNWGRIFDISNEGNKEIIFAFGNIYENGLGGVLPVWANPNLSTVGGIQSANGSNYLLAWHPAILDLYEADDVRLVQGYQNTYINKRTGNEVPYKATPLVSRGTTYQGRSGICSTKYMDGGATNNVAHTKDHIVYRYVDAFLMLAEAYNENGEAAKALPYLKIARDRVNASEITETDPVALRTIIREERTRELYAEMGELFDLRRWGTVEQEFEDHLLRKWRYPNNSWDDKFILSPLPNAEISKNPNLLPNNPGW</sequence>
<evidence type="ECO:0000259" key="7">
    <source>
        <dbReference type="Pfam" id="PF07980"/>
    </source>
</evidence>
<comment type="similarity">
    <text evidence="2">Belongs to the SusD family.</text>
</comment>
<dbReference type="InterPro" id="IPR012944">
    <property type="entry name" value="SusD_RagB_dom"/>
</dbReference>
<evidence type="ECO:0000256" key="6">
    <source>
        <dbReference type="SAM" id="SignalP"/>
    </source>
</evidence>
<evidence type="ECO:0000256" key="3">
    <source>
        <dbReference type="ARBA" id="ARBA00022729"/>
    </source>
</evidence>
<accession>A0A4R8MIA6</accession>